<keyword evidence="1" id="KW-0732">Signal</keyword>
<sequence length="200" mass="21826">MNRTSLGIFLGCCFCGLWCSTGVAAEPAAPRAAGPHALASGPAVGEKLPGPFDSTQLTGPDAGSDVCLYCRFGESPMLALFVRSSSPEIVRLLREIDRLNPPQAKEFGRFAVFLSDQTGELRYRRQITKIANQHDFTRIILTTMPAKGPNHYAIAADADLTILLASETTVRAKWVFRREEITPEAISALLADLPKRLPRK</sequence>
<keyword evidence="3" id="KW-1185">Reference proteome</keyword>
<dbReference type="Proteomes" id="UP000464378">
    <property type="component" value="Chromosome"/>
</dbReference>
<dbReference type="RefSeq" id="WP_162657577.1">
    <property type="nucleotide sequence ID" value="NZ_LR593887.1"/>
</dbReference>
<evidence type="ECO:0000313" key="3">
    <source>
        <dbReference type="Proteomes" id="UP000464378"/>
    </source>
</evidence>
<dbReference type="InParanoid" id="A0A6C2YM08"/>
<dbReference type="KEGG" id="tim:GMBLW1_15630"/>
<evidence type="ECO:0000256" key="1">
    <source>
        <dbReference type="SAM" id="SignalP"/>
    </source>
</evidence>
<dbReference type="EMBL" id="LR593887">
    <property type="protein sequence ID" value="VTS01277.1"/>
    <property type="molecule type" value="Genomic_DNA"/>
</dbReference>
<reference evidence="2" key="1">
    <citation type="submission" date="2019-04" db="EMBL/GenBank/DDBJ databases">
        <authorList>
            <consortium name="Science for Life Laboratories"/>
        </authorList>
    </citation>
    <scope>NUCLEOTIDE SEQUENCE</scope>
    <source>
        <strain evidence="2">MBLW1</strain>
    </source>
</reference>
<dbReference type="EMBL" id="LR586016">
    <property type="protein sequence ID" value="VIP02397.1"/>
    <property type="molecule type" value="Genomic_DNA"/>
</dbReference>
<organism evidence="2">
    <name type="scientific">Tuwongella immobilis</name>
    <dbReference type="NCBI Taxonomy" id="692036"/>
    <lineage>
        <taxon>Bacteria</taxon>
        <taxon>Pseudomonadati</taxon>
        <taxon>Planctomycetota</taxon>
        <taxon>Planctomycetia</taxon>
        <taxon>Gemmatales</taxon>
        <taxon>Gemmataceae</taxon>
        <taxon>Tuwongella</taxon>
    </lineage>
</organism>
<feature type="signal peptide" evidence="1">
    <location>
        <begin position="1"/>
        <end position="24"/>
    </location>
</feature>
<dbReference type="AlphaFoldDB" id="A0A6C2YM08"/>
<proteinExistence type="predicted"/>
<name>A0A6C2YM08_9BACT</name>
<feature type="chain" id="PRO_5036383876" evidence="1">
    <location>
        <begin position="25"/>
        <end position="200"/>
    </location>
</feature>
<gene>
    <name evidence="2" type="ORF">GMBLW1_15630</name>
</gene>
<protein>
    <submittedName>
        <fullName evidence="2">Uncharacterized protein</fullName>
    </submittedName>
</protein>
<evidence type="ECO:0000313" key="2">
    <source>
        <dbReference type="EMBL" id="VIP02397.1"/>
    </source>
</evidence>
<accession>A0A6C2YM08</accession>